<accession>A0A2P4X498</accession>
<dbReference type="SMART" id="SM01142">
    <property type="entry name" value="DSHCT"/>
    <property type="match status" value="1"/>
</dbReference>
<comment type="caution">
    <text evidence="7">The sequence shown here is derived from an EMBL/GenBank/DDBJ whole genome shotgun (WGS) entry which is preliminary data.</text>
</comment>
<dbReference type="GO" id="GO:0005524">
    <property type="term" value="F:ATP binding"/>
    <property type="evidence" value="ECO:0007669"/>
    <property type="project" value="UniProtKB-KW"/>
</dbReference>
<dbReference type="GO" id="GO:0055087">
    <property type="term" value="C:Ski complex"/>
    <property type="evidence" value="ECO:0007669"/>
    <property type="project" value="TreeGrafter"/>
</dbReference>
<dbReference type="OrthoDB" id="64767at2759"/>
<gene>
    <name evidence="7" type="ORF">PHPALM_30775</name>
</gene>
<dbReference type="FunFam" id="1.10.3380.30:FF:000001">
    <property type="entry name" value="Ski2 ATP-dependent RNA helicase"/>
    <property type="match status" value="1"/>
</dbReference>
<dbReference type="GO" id="GO:0070478">
    <property type="term" value="P:nuclear-transcribed mRNA catabolic process, 3'-5' exonucleolytic nonsense-mediated decay"/>
    <property type="evidence" value="ECO:0007669"/>
    <property type="project" value="TreeGrafter"/>
</dbReference>
<dbReference type="PANTHER" id="PTHR12131">
    <property type="entry name" value="ATP-DEPENDENT RNA AND DNA HELICASE"/>
    <property type="match status" value="1"/>
</dbReference>
<keyword evidence="3 7" id="KW-0347">Helicase</keyword>
<evidence type="ECO:0000256" key="2">
    <source>
        <dbReference type="ARBA" id="ARBA00022801"/>
    </source>
</evidence>
<evidence type="ECO:0000259" key="6">
    <source>
        <dbReference type="SMART" id="SM01142"/>
    </source>
</evidence>
<dbReference type="Pfam" id="PF08148">
    <property type="entry name" value="DSHCT"/>
    <property type="match status" value="1"/>
</dbReference>
<evidence type="ECO:0000256" key="3">
    <source>
        <dbReference type="ARBA" id="ARBA00022806"/>
    </source>
</evidence>
<feature type="region of interest" description="Disordered" evidence="5">
    <location>
        <begin position="1"/>
        <end position="22"/>
    </location>
</feature>
<evidence type="ECO:0000313" key="7">
    <source>
        <dbReference type="EMBL" id="POM60377.1"/>
    </source>
</evidence>
<dbReference type="InterPro" id="IPR050699">
    <property type="entry name" value="RNA-DNA_Helicase"/>
</dbReference>
<proteinExistence type="predicted"/>
<evidence type="ECO:0000313" key="8">
    <source>
        <dbReference type="Proteomes" id="UP000237271"/>
    </source>
</evidence>
<protein>
    <submittedName>
        <fullName evidence="7">DEAD/DEAH box RNA helicase</fullName>
    </submittedName>
</protein>
<keyword evidence="1" id="KW-0547">Nucleotide-binding</keyword>
<keyword evidence="8" id="KW-1185">Reference proteome</keyword>
<dbReference type="EMBL" id="NCKW01016883">
    <property type="protein sequence ID" value="POM60377.1"/>
    <property type="molecule type" value="Genomic_DNA"/>
</dbReference>
<feature type="domain" description="ATP-dependent RNA helicase Ski2/MTR4 C-terminal" evidence="6">
    <location>
        <begin position="180"/>
        <end position="358"/>
    </location>
</feature>
<keyword evidence="4" id="KW-0067">ATP-binding</keyword>
<dbReference type="GO" id="GO:0016787">
    <property type="term" value="F:hydrolase activity"/>
    <property type="evidence" value="ECO:0007669"/>
    <property type="project" value="UniProtKB-KW"/>
</dbReference>
<dbReference type="Proteomes" id="UP000237271">
    <property type="component" value="Unassembled WGS sequence"/>
</dbReference>
<dbReference type="Pfam" id="PF13234">
    <property type="entry name" value="MTR4_beta-barrel"/>
    <property type="match status" value="1"/>
</dbReference>
<dbReference type="AlphaFoldDB" id="A0A2P4X498"/>
<dbReference type="GO" id="GO:0004386">
    <property type="term" value="F:helicase activity"/>
    <property type="evidence" value="ECO:0007669"/>
    <property type="project" value="UniProtKB-KW"/>
</dbReference>
<sequence>MFGRRGKKGKAESEETGELSAPSTATLLGKKYAVLEVPESCVESVTSVVASAVNTKTLVATSSKKELASSIEFLAQLEKDASTTQKAAIAYVDLMGELKVNDLEVATGYTQWEQMYSMVLSHPCATDSPSVSRVMGKVEKIFKLKAYLVRMTRELSNDSLSLFPDFQQRLSVLKRLGYISEDGVVQVKGRVACEINTCEELVLTEMIFENVLANLEPEEIVAVLSALIFQEKSQSEPTLTSTLENTREVVKNIAESLGLIQLEQHLEIDPAVYCKGALNFGLMEVVYEWARGMPFKQLCELTDVQEGSIVRCIMRLDEVCREVRNAARVIGDPQLYRKMEVASEAIKRDVVFASSLYLS</sequence>
<name>A0A2P4X498_9STRA</name>
<dbReference type="Gene3D" id="1.10.3380.30">
    <property type="match status" value="1"/>
</dbReference>
<evidence type="ECO:0000256" key="5">
    <source>
        <dbReference type="SAM" id="MobiDB-lite"/>
    </source>
</evidence>
<organism evidence="7 8">
    <name type="scientific">Phytophthora palmivora</name>
    <dbReference type="NCBI Taxonomy" id="4796"/>
    <lineage>
        <taxon>Eukaryota</taxon>
        <taxon>Sar</taxon>
        <taxon>Stramenopiles</taxon>
        <taxon>Oomycota</taxon>
        <taxon>Peronosporomycetes</taxon>
        <taxon>Peronosporales</taxon>
        <taxon>Peronosporaceae</taxon>
        <taxon>Phytophthora</taxon>
    </lineage>
</organism>
<dbReference type="InterPro" id="IPR012961">
    <property type="entry name" value="Ski2/MTR4_C"/>
</dbReference>
<evidence type="ECO:0000256" key="4">
    <source>
        <dbReference type="ARBA" id="ARBA00022840"/>
    </source>
</evidence>
<reference evidence="7 8" key="1">
    <citation type="journal article" date="2017" name="Genome Biol. Evol.">
        <title>Phytophthora megakarya and P. palmivora, closely related causal agents of cacao black pod rot, underwent increases in genome sizes and gene numbers by different mechanisms.</title>
        <authorList>
            <person name="Ali S.S."/>
            <person name="Shao J."/>
            <person name="Lary D.J."/>
            <person name="Kronmiller B."/>
            <person name="Shen D."/>
            <person name="Strem M.D."/>
            <person name="Amoako-Attah I."/>
            <person name="Akrofi A.Y."/>
            <person name="Begoude B.A."/>
            <person name="Ten Hoopen G.M."/>
            <person name="Coulibaly K."/>
            <person name="Kebe B.I."/>
            <person name="Melnick R.L."/>
            <person name="Guiltinan M.J."/>
            <person name="Tyler B.M."/>
            <person name="Meinhardt L.W."/>
            <person name="Bailey B.A."/>
        </authorList>
    </citation>
    <scope>NUCLEOTIDE SEQUENCE [LARGE SCALE GENOMIC DNA]</scope>
    <source>
        <strain evidence="8">sbr112.9</strain>
    </source>
</reference>
<keyword evidence="2" id="KW-0378">Hydrolase</keyword>
<dbReference type="InterPro" id="IPR025696">
    <property type="entry name" value="Beta-barrel_MTR4"/>
</dbReference>
<evidence type="ECO:0000256" key="1">
    <source>
        <dbReference type="ARBA" id="ARBA00022741"/>
    </source>
</evidence>
<dbReference type="PANTHER" id="PTHR12131:SF1">
    <property type="entry name" value="ATP-DEPENDENT RNA HELICASE SUPV3L1, MITOCHONDRIAL-RELATED"/>
    <property type="match status" value="1"/>
</dbReference>